<gene>
    <name evidence="2" type="ORF">GC096_06335</name>
</gene>
<feature type="domain" description="Polymerase/histidinol phosphatase N-terminal" evidence="1">
    <location>
        <begin position="3"/>
        <end position="68"/>
    </location>
</feature>
<dbReference type="InterPro" id="IPR003141">
    <property type="entry name" value="Pol/His_phosphatase_N"/>
</dbReference>
<name>A0ABX1X5F6_9BACL</name>
<dbReference type="CDD" id="cd07438">
    <property type="entry name" value="PHP_HisPPase_AMP"/>
    <property type="match status" value="1"/>
</dbReference>
<dbReference type="Gene3D" id="3.20.20.140">
    <property type="entry name" value="Metal-dependent hydrolases"/>
    <property type="match status" value="1"/>
</dbReference>
<protein>
    <submittedName>
        <fullName evidence="2">PHP domain-containing protein</fullName>
    </submittedName>
</protein>
<evidence type="ECO:0000259" key="1">
    <source>
        <dbReference type="SMART" id="SM00481"/>
    </source>
</evidence>
<dbReference type="RefSeq" id="WP_171629414.1">
    <property type="nucleotide sequence ID" value="NZ_WHNY01000019.1"/>
</dbReference>
<dbReference type="InterPro" id="IPR004013">
    <property type="entry name" value="PHP_dom"/>
</dbReference>
<accession>A0ABX1X5F6</accession>
<dbReference type="EMBL" id="WHNY01000019">
    <property type="protein sequence ID" value="NOU63642.1"/>
    <property type="molecule type" value="Genomic_DNA"/>
</dbReference>
<organism evidence="2 3">
    <name type="scientific">Paenibacillus plantarum</name>
    <dbReference type="NCBI Taxonomy" id="2654975"/>
    <lineage>
        <taxon>Bacteria</taxon>
        <taxon>Bacillati</taxon>
        <taxon>Bacillota</taxon>
        <taxon>Bacilli</taxon>
        <taxon>Bacillales</taxon>
        <taxon>Paenibacillaceae</taxon>
        <taxon>Paenibacillus</taxon>
    </lineage>
</organism>
<keyword evidence="3" id="KW-1185">Reference proteome</keyword>
<proteinExistence type="predicted"/>
<evidence type="ECO:0000313" key="2">
    <source>
        <dbReference type="EMBL" id="NOU63642.1"/>
    </source>
</evidence>
<dbReference type="SMART" id="SM00481">
    <property type="entry name" value="POLIIIAc"/>
    <property type="match status" value="1"/>
</dbReference>
<dbReference type="Pfam" id="PF02811">
    <property type="entry name" value="PHP"/>
    <property type="match status" value="1"/>
</dbReference>
<dbReference type="SUPFAM" id="SSF89550">
    <property type="entry name" value="PHP domain-like"/>
    <property type="match status" value="1"/>
</dbReference>
<sequence length="293" mass="32865">MKVEFHCHTKLSDGSYTFDEILDLAIQEDVTHLAITNHDTTSELPQMINRGLERGIEIIPAIEISGYDFDRKRRVHILGYYIEPGNTQLEMFCSPLLKRRHLGCLEAIDRLIQAGYTITLDEVMKYAEGGTGIYKQHIMHALIDQGYTTTIYGDLYKKLFSRGQNGEQPGIAYIPTEYVDACDAIRMILQAGGVPVLAHPGQYGSFEALPELVEAGLQGIEVWHPLHNQAHEQLAIEHAVHYGLIQTGGSDFHGFYGEKEVLLGSKSPGIAVVKELWERKLAFVEKTSVVERN</sequence>
<dbReference type="InterPro" id="IPR016195">
    <property type="entry name" value="Pol/histidinol_Pase-like"/>
</dbReference>
<dbReference type="InterPro" id="IPR052018">
    <property type="entry name" value="PHP_domain"/>
</dbReference>
<comment type="caution">
    <text evidence="2">The sequence shown here is derived from an EMBL/GenBank/DDBJ whole genome shotgun (WGS) entry which is preliminary data.</text>
</comment>
<dbReference type="PANTHER" id="PTHR42924">
    <property type="entry name" value="EXONUCLEASE"/>
    <property type="match status" value="1"/>
</dbReference>
<dbReference type="Proteomes" id="UP000653578">
    <property type="component" value="Unassembled WGS sequence"/>
</dbReference>
<dbReference type="Gene3D" id="1.10.150.650">
    <property type="match status" value="1"/>
</dbReference>
<reference evidence="2 3" key="1">
    <citation type="submission" date="2019-10" db="EMBL/GenBank/DDBJ databases">
        <title>Description of Paenibacillus humi sp. nov.</title>
        <authorList>
            <person name="Carlier A."/>
            <person name="Qi S."/>
        </authorList>
    </citation>
    <scope>NUCLEOTIDE SEQUENCE [LARGE SCALE GENOMIC DNA]</scope>
    <source>
        <strain evidence="2 3">LMG 31461</strain>
    </source>
</reference>
<evidence type="ECO:0000313" key="3">
    <source>
        <dbReference type="Proteomes" id="UP000653578"/>
    </source>
</evidence>
<dbReference type="PANTHER" id="PTHR42924:SF3">
    <property type="entry name" value="POLYMERASE_HISTIDINOL PHOSPHATASE N-TERMINAL DOMAIN-CONTAINING PROTEIN"/>
    <property type="match status" value="1"/>
</dbReference>